<evidence type="ECO:0000313" key="1">
    <source>
        <dbReference type="EMBL" id="QOX61938.1"/>
    </source>
</evidence>
<gene>
    <name evidence="1" type="ORF">FRZ06_00490</name>
</gene>
<name>A0ACD1A6A6_9FIRM</name>
<organism evidence="1 2">
    <name type="scientific">Anoxybacterium hadale</name>
    <dbReference type="NCBI Taxonomy" id="3408580"/>
    <lineage>
        <taxon>Bacteria</taxon>
        <taxon>Bacillati</taxon>
        <taxon>Bacillota</taxon>
        <taxon>Clostridia</taxon>
        <taxon>Peptostreptococcales</taxon>
        <taxon>Anaerovoracaceae</taxon>
        <taxon>Anoxybacterium</taxon>
    </lineage>
</organism>
<keyword evidence="2" id="KW-1185">Reference proteome</keyword>
<proteinExistence type="predicted"/>
<dbReference type="Proteomes" id="UP000594014">
    <property type="component" value="Chromosome"/>
</dbReference>
<accession>A0ACD1A6A6</accession>
<sequence>MINGLKESALFQDMTPEEINDCIALSGAQIRTYKKNEIIFNALDVPKSAFVLIDGDILIYRATLSGKRDIFLHIEDRGDVFGEVYLFMERPLYEYYAVTLQPTTVLEIPKDYFYFTCSENCTHHTMLIRNMMRILAKKAFHFNLKLQILASGTLRQKIIRYLIENMGQSRVVTLSMNREMFADYLNVARPSLSRELLKMEDEGLIRSKGRRIEITDLQMLEDQL</sequence>
<reference evidence="1" key="1">
    <citation type="submission" date="2019-08" db="EMBL/GenBank/DDBJ databases">
        <title>Genome sequence of Clostridiales bacterium MT110.</title>
        <authorList>
            <person name="Cao J."/>
        </authorList>
    </citation>
    <scope>NUCLEOTIDE SEQUENCE</scope>
    <source>
        <strain evidence="1">MT110</strain>
    </source>
</reference>
<protein>
    <submittedName>
        <fullName evidence="1">Crp/Fnr family transcriptional regulator</fullName>
    </submittedName>
</protein>
<evidence type="ECO:0000313" key="2">
    <source>
        <dbReference type="Proteomes" id="UP000594014"/>
    </source>
</evidence>
<dbReference type="EMBL" id="CP042469">
    <property type="protein sequence ID" value="QOX61938.1"/>
    <property type="molecule type" value="Genomic_DNA"/>
</dbReference>